<proteinExistence type="predicted"/>
<dbReference type="PANTHER" id="PTHR42110">
    <property type="entry name" value="L-ASPARAGINASE, PUTATIVE (AFU_ORTHOLOGUE AFUA_3G11890)-RELATED"/>
    <property type="match status" value="1"/>
</dbReference>
<dbReference type="EMBL" id="CP146203">
    <property type="protein sequence ID" value="XBH22657.1"/>
    <property type="molecule type" value="Genomic_DNA"/>
</dbReference>
<dbReference type="Pfam" id="PF06089">
    <property type="entry name" value="Asparaginase_II"/>
    <property type="match status" value="1"/>
</dbReference>
<organism evidence="1">
    <name type="scientific">Jonesiaceae bacterium BS-20</name>
    <dbReference type="NCBI Taxonomy" id="3120821"/>
    <lineage>
        <taxon>Bacteria</taxon>
        <taxon>Bacillati</taxon>
        <taxon>Actinomycetota</taxon>
        <taxon>Actinomycetes</taxon>
        <taxon>Micrococcales</taxon>
        <taxon>Jonesiaceae</taxon>
    </lineage>
</organism>
<dbReference type="AlphaFoldDB" id="A0AAU7DWZ5"/>
<dbReference type="InterPro" id="IPR010349">
    <property type="entry name" value="Asparaginase_II"/>
</dbReference>
<evidence type="ECO:0000313" key="1">
    <source>
        <dbReference type="EMBL" id="XBH22657.1"/>
    </source>
</evidence>
<reference evidence="1" key="1">
    <citation type="submission" date="2024-02" db="EMBL/GenBank/DDBJ databases">
        <title>Tomenella chthoni gen. nov. sp. nov., a member of the family Jonesiaceae isolated from bat guano.</title>
        <authorList>
            <person name="Miller S.L."/>
            <person name="King J."/>
            <person name="Sankaranarayanan K."/>
            <person name="Lawson P.A."/>
        </authorList>
    </citation>
    <scope>NUCLEOTIDE SEQUENCE</scope>
    <source>
        <strain evidence="1">BS-20</strain>
    </source>
</reference>
<protein>
    <submittedName>
        <fullName evidence="1">Asparaginase</fullName>
    </submittedName>
</protein>
<name>A0AAU7DWZ5_9MICO</name>
<dbReference type="PANTHER" id="PTHR42110:SF1">
    <property type="entry name" value="L-ASPARAGINASE, PUTATIVE (AFU_ORTHOLOGUE AFUA_3G11890)-RELATED"/>
    <property type="match status" value="1"/>
</dbReference>
<gene>
    <name evidence="1" type="ORF">V5R04_05405</name>
</gene>
<accession>A0AAU7DWZ5</accession>
<sequence>MTTSATFPAHAPAVTVTRGQAVESVHYGSLVVLDAHGSAARTLGDPEAMMFGRSALKPLQALAMLRAGFAGNPHQVTLACASHSGEQMHLDVVRSTLADAGLTESDLLNTPDLPFGQEARKVATIMGEQPSALYQNCSGKHAAMLATCVVNGWPTGTYLDPAHPLQQLILETAREVTGEEPAGLTVDGCGAPVFGFSLTGLARVYAHIAKVGSQAPASPEGRIYFGITQNPELLGGTNRDVTDEMIAFTGLMTKDGAEAVQAGAFADGSAFALKIADGSDRARSVLGLDAIRTLGRSSSKLEKKHTLPILGHGKPVGTLRVIG</sequence>